<dbReference type="STRING" id="247633.GP2143_04590"/>
<proteinExistence type="inferred from homology"/>
<dbReference type="Gene3D" id="1.10.10.610">
    <property type="entry name" value="YehU-like"/>
    <property type="match status" value="1"/>
</dbReference>
<comment type="similarity">
    <text evidence="1">Belongs to the UPF0270 family.</text>
</comment>
<comment type="caution">
    <text evidence="2">The sequence shown here is derived from an EMBL/GenBank/DDBJ whole genome shotgun (WGS) entry which is preliminary data.</text>
</comment>
<keyword evidence="3" id="KW-1185">Reference proteome</keyword>
<dbReference type="EMBL" id="AAVT01000002">
    <property type="protein sequence ID" value="EAW31698.1"/>
    <property type="molecule type" value="Genomic_DNA"/>
</dbReference>
<dbReference type="AlphaFoldDB" id="A0YAW8"/>
<reference evidence="2 3" key="1">
    <citation type="journal article" date="2010" name="J. Bacteriol.">
        <title>Genome sequence of the oligotrophic marine Gammaproteobacterium HTCC2143, isolated from the Oregon Coast.</title>
        <authorList>
            <person name="Oh H.M."/>
            <person name="Kang I."/>
            <person name="Ferriera S."/>
            <person name="Giovannoni S.J."/>
            <person name="Cho J.C."/>
        </authorList>
    </citation>
    <scope>NUCLEOTIDE SEQUENCE [LARGE SCALE GENOMIC DNA]</scope>
    <source>
        <strain evidence="2 3">HTCC2143</strain>
    </source>
</reference>
<dbReference type="OrthoDB" id="6120729at2"/>
<evidence type="ECO:0000313" key="3">
    <source>
        <dbReference type="Proteomes" id="UP000004931"/>
    </source>
</evidence>
<evidence type="ECO:0000256" key="1">
    <source>
        <dbReference type="ARBA" id="ARBA00006450"/>
    </source>
</evidence>
<dbReference type="Pfam" id="PF06794">
    <property type="entry name" value="UPF0270"/>
    <property type="match status" value="1"/>
</dbReference>
<accession>A0YAW8</accession>
<gene>
    <name evidence="2" type="ORF">GP2143_04590</name>
</gene>
<dbReference type="InterPro" id="IPR036685">
    <property type="entry name" value="YehU-like_sf"/>
</dbReference>
<protein>
    <submittedName>
        <fullName evidence="2">Hypothetical cytosolic protein</fullName>
    </submittedName>
</protein>
<name>A0YAW8_9GAMM</name>
<dbReference type="PIRSF" id="PIRSF006169">
    <property type="entry name" value="UCP006169"/>
    <property type="match status" value="1"/>
</dbReference>
<sequence length="74" mass="8299">MDTDDYIEIPSQQLDADTLTAIIEEFVNREGTDYGLAEYSLEQKVAQVKSQIDQGKVIIAFDIVTESCTLLLKD</sequence>
<dbReference type="InterPro" id="IPR010648">
    <property type="entry name" value="UPF0270"/>
</dbReference>
<evidence type="ECO:0000313" key="2">
    <source>
        <dbReference type="EMBL" id="EAW31698.1"/>
    </source>
</evidence>
<dbReference type="Proteomes" id="UP000004931">
    <property type="component" value="Unassembled WGS sequence"/>
</dbReference>
<dbReference type="eggNOG" id="COG3089">
    <property type="taxonomic scope" value="Bacteria"/>
</dbReference>
<organism evidence="2 3">
    <name type="scientific">marine gamma proteobacterium HTCC2143</name>
    <dbReference type="NCBI Taxonomy" id="247633"/>
    <lineage>
        <taxon>Bacteria</taxon>
        <taxon>Pseudomonadati</taxon>
        <taxon>Pseudomonadota</taxon>
        <taxon>Gammaproteobacteria</taxon>
        <taxon>Cellvibrionales</taxon>
        <taxon>Spongiibacteraceae</taxon>
        <taxon>BD1-7 clade</taxon>
    </lineage>
</organism>
<dbReference type="SUPFAM" id="SSF118001">
    <property type="entry name" value="YehU-like"/>
    <property type="match status" value="1"/>
</dbReference>